<dbReference type="GO" id="GO:0015344">
    <property type="term" value="F:siderophore uptake transmembrane transporter activity"/>
    <property type="evidence" value="ECO:0007669"/>
    <property type="project" value="TreeGrafter"/>
</dbReference>
<feature type="chain" id="PRO_5044599932" evidence="9">
    <location>
        <begin position="26"/>
        <end position="1039"/>
    </location>
</feature>
<comment type="similarity">
    <text evidence="8">Belongs to the TonB-dependent receptor family.</text>
</comment>
<dbReference type="SUPFAM" id="SSF49464">
    <property type="entry name" value="Carboxypeptidase regulatory domain-like"/>
    <property type="match status" value="1"/>
</dbReference>
<dbReference type="RefSeq" id="WP_122204372.1">
    <property type="nucleotide sequence ID" value="NZ_CP072229.1"/>
</dbReference>
<evidence type="ECO:0000256" key="6">
    <source>
        <dbReference type="ARBA" id="ARBA00023136"/>
    </source>
</evidence>
<dbReference type="Proteomes" id="UP000434916">
    <property type="component" value="Unassembled WGS sequence"/>
</dbReference>
<comment type="subcellular location">
    <subcellularLocation>
        <location evidence="1 8">Cell outer membrane</location>
        <topology evidence="1 8">Multi-pass membrane protein</topology>
    </subcellularLocation>
</comment>
<organism evidence="13 14">
    <name type="scientific">Parabacteroides merdae</name>
    <dbReference type="NCBI Taxonomy" id="46503"/>
    <lineage>
        <taxon>Bacteria</taxon>
        <taxon>Pseudomonadati</taxon>
        <taxon>Bacteroidota</taxon>
        <taxon>Bacteroidia</taxon>
        <taxon>Bacteroidales</taxon>
        <taxon>Tannerellaceae</taxon>
        <taxon>Parabacteroides</taxon>
    </lineage>
</organism>
<evidence type="ECO:0000256" key="9">
    <source>
        <dbReference type="SAM" id="SignalP"/>
    </source>
</evidence>
<dbReference type="InterPro" id="IPR023997">
    <property type="entry name" value="TonB-dep_OMP_SusC/RagA_CS"/>
</dbReference>
<evidence type="ECO:0000256" key="3">
    <source>
        <dbReference type="ARBA" id="ARBA00022452"/>
    </source>
</evidence>
<dbReference type="InterPro" id="IPR039426">
    <property type="entry name" value="TonB-dep_rcpt-like"/>
</dbReference>
<dbReference type="Pfam" id="PF13715">
    <property type="entry name" value="CarbopepD_reg_2"/>
    <property type="match status" value="1"/>
</dbReference>
<dbReference type="GO" id="GO:0044718">
    <property type="term" value="P:siderophore transmembrane transport"/>
    <property type="evidence" value="ECO:0007669"/>
    <property type="project" value="TreeGrafter"/>
</dbReference>
<dbReference type="PROSITE" id="PS52016">
    <property type="entry name" value="TONB_DEPENDENT_REC_3"/>
    <property type="match status" value="1"/>
</dbReference>
<dbReference type="InterPro" id="IPR023996">
    <property type="entry name" value="TonB-dep_OMP_SusC/RagA"/>
</dbReference>
<name>A0A3R6J6Y0_9BACT</name>
<evidence type="ECO:0000313" key="15">
    <source>
        <dbReference type="Proteomes" id="UP000434916"/>
    </source>
</evidence>
<keyword evidence="13" id="KW-0675">Receptor</keyword>
<keyword evidence="2 8" id="KW-0813">Transport</keyword>
<evidence type="ECO:0000256" key="4">
    <source>
        <dbReference type="ARBA" id="ARBA00022692"/>
    </source>
</evidence>
<dbReference type="EMBL" id="WNCN01000009">
    <property type="protein sequence ID" value="MTU39506.1"/>
    <property type="molecule type" value="Genomic_DNA"/>
</dbReference>
<dbReference type="Gene3D" id="2.170.130.10">
    <property type="entry name" value="TonB-dependent receptor, plug domain"/>
    <property type="match status" value="1"/>
</dbReference>
<dbReference type="GO" id="GO:0009279">
    <property type="term" value="C:cell outer membrane"/>
    <property type="evidence" value="ECO:0007669"/>
    <property type="project" value="UniProtKB-SubCell"/>
</dbReference>
<dbReference type="InterPro" id="IPR012910">
    <property type="entry name" value="Plug_dom"/>
</dbReference>
<dbReference type="NCBIfam" id="TIGR04056">
    <property type="entry name" value="OMP_RagA_SusC"/>
    <property type="match status" value="1"/>
</dbReference>
<accession>A0A3R6J6Y0</accession>
<dbReference type="Proteomes" id="UP000482671">
    <property type="component" value="Unassembled WGS sequence"/>
</dbReference>
<feature type="signal peptide" evidence="9">
    <location>
        <begin position="1"/>
        <end position="25"/>
    </location>
</feature>
<dbReference type="FunFam" id="2.170.130.10:FF:000003">
    <property type="entry name" value="SusC/RagA family TonB-linked outer membrane protein"/>
    <property type="match status" value="1"/>
</dbReference>
<dbReference type="InterPro" id="IPR008969">
    <property type="entry name" value="CarboxyPept-like_regulatory"/>
</dbReference>
<reference evidence="13 14" key="1">
    <citation type="submission" date="2018-08" db="EMBL/GenBank/DDBJ databases">
        <title>A genome reference for cultivated species of the human gut microbiota.</title>
        <authorList>
            <person name="Zou Y."/>
            <person name="Xue W."/>
            <person name="Luo G."/>
        </authorList>
    </citation>
    <scope>NUCLEOTIDE SEQUENCE [LARGE SCALE GENOMIC DNA]</scope>
    <source>
        <strain evidence="13 14">AM34-17</strain>
    </source>
</reference>
<evidence type="ECO:0000256" key="1">
    <source>
        <dbReference type="ARBA" id="ARBA00004571"/>
    </source>
</evidence>
<evidence type="ECO:0000256" key="8">
    <source>
        <dbReference type="PROSITE-ProRule" id="PRU01360"/>
    </source>
</evidence>
<evidence type="ECO:0000313" key="14">
    <source>
        <dbReference type="Proteomes" id="UP000286260"/>
    </source>
</evidence>
<keyword evidence="6 8" id="KW-0472">Membrane</keyword>
<keyword evidence="5 9" id="KW-0732">Signal</keyword>
<evidence type="ECO:0000256" key="2">
    <source>
        <dbReference type="ARBA" id="ARBA00022448"/>
    </source>
</evidence>
<keyword evidence="3 8" id="KW-1134">Transmembrane beta strand</keyword>
<keyword evidence="4 8" id="KW-0812">Transmembrane</keyword>
<sequence length="1039" mass="114532">MLKIARPVSFLLLSAALCSSGTVFAANETATPKVGISQQQKSLKGTVNDVLGPVAGASVVVKGTTNGTVTDMDGNFVLEVNSGDVLQISFIGYVTQEIKYTGQATLTVNLMEDTQKLEEVVVVGYGTQKKVNMTGAVAQIDSKALENRPVQNVSTALQGTMPGVQVTSGGGRPGQDGGTIRVRGVGTLNTADPYILVDGIETGTMNSVDPNDIESISVLKDAASAAIYGSKASNGVILITTKRGKTGKPRISYNGYVGFQKPTEMIDRISSYDYARLYSQSMIDEGLNPRFNETDIENFRNGTSPNTDWYDEAYRTGVQHSHNVSVSGGTENAKYMGSVGYLGQTGILPNADRQQFNARTNLDLKLNSRLTVRLNLAYIKNDYSDPISSYASGISETGDPNSAASSDQIIRQLNRIAPWIVGRAEDGTYGTIGDGNPLAWLDVNQTVDRKNQNFSGTLSADYKIIDGLVATVTGSYVNNQQHYRAFQKYIQYNPNKETEPNRLEERFTGWHRANFDALLNFDRQFGEHGLKAMAGWHTEKYDYTYNQQFRKNFPTNDLTDIAAGDAATQKNNGYTRELAMISWFGRINYDYAGKYLLEGNIRSDASSRFADGNRWGYFPSFSAAWRISEEGFMENTKDWLNNLKIRGSWGLLGNQDALTDYYPWMNTYNLDASYPLGGALQSGYYQKAYKLSSISWEKSRTWGLGFDATVNNKINVTFDYYDRRTTGIIMDVPVPAEFGLDAYKDNVGEMSNRGVEVILSYNNKWGDWSFGATGNFSYNKNELLDLGLSPDAGGVTADPNNGNKVRKIGEALNTYRVYKADGFFESDEAAQAWMDKYSTQAGYPFGTKKFKGGDLIYQDANGDGKMTADDRVLAGSSDPKFTFGLNLNAAYKGFDLSMLFTGAAGVHRLINQEVTGYFGGDDSHPATVWLDAWTPENKDATMPRVAYDVTSPSLSSNVVSTFWLQNSSYLRMKNLQFGYTLPKNVIKSVGIENVRFYYSVENLFTIHNMLVNVDPEIGDERGSSFPLTQTHAFGVNVTF</sequence>
<dbReference type="InterPro" id="IPR036942">
    <property type="entry name" value="Beta-barrel_TonB_sf"/>
</dbReference>
<dbReference type="PANTHER" id="PTHR30069">
    <property type="entry name" value="TONB-DEPENDENT OUTER MEMBRANE RECEPTOR"/>
    <property type="match status" value="1"/>
</dbReference>
<dbReference type="NCBIfam" id="TIGR04057">
    <property type="entry name" value="SusC_RagA_signa"/>
    <property type="match status" value="1"/>
</dbReference>
<evidence type="ECO:0000256" key="7">
    <source>
        <dbReference type="ARBA" id="ARBA00023237"/>
    </source>
</evidence>
<dbReference type="Pfam" id="PF07715">
    <property type="entry name" value="Plug"/>
    <property type="match status" value="1"/>
</dbReference>
<dbReference type="Gene3D" id="2.40.170.20">
    <property type="entry name" value="TonB-dependent receptor, beta-barrel domain"/>
    <property type="match status" value="1"/>
</dbReference>
<comment type="caution">
    <text evidence="13">The sequence shown here is derived from an EMBL/GenBank/DDBJ whole genome shotgun (WGS) entry which is preliminary data.</text>
</comment>
<dbReference type="Proteomes" id="UP000286260">
    <property type="component" value="Unassembled WGS sequence"/>
</dbReference>
<evidence type="ECO:0000313" key="16">
    <source>
        <dbReference type="Proteomes" id="UP000482671"/>
    </source>
</evidence>
<evidence type="ECO:0000256" key="5">
    <source>
        <dbReference type="ARBA" id="ARBA00022729"/>
    </source>
</evidence>
<feature type="domain" description="TonB-dependent receptor plug" evidence="10">
    <location>
        <begin position="130"/>
        <end position="236"/>
    </location>
</feature>
<keyword evidence="15" id="KW-1185">Reference proteome</keyword>
<evidence type="ECO:0000313" key="12">
    <source>
        <dbReference type="EMBL" id="MTV03376.1"/>
    </source>
</evidence>
<dbReference type="PANTHER" id="PTHR30069:SF29">
    <property type="entry name" value="HEMOGLOBIN AND HEMOGLOBIN-HAPTOGLOBIN-BINDING PROTEIN 1-RELATED"/>
    <property type="match status" value="1"/>
</dbReference>
<dbReference type="AlphaFoldDB" id="A0A3R6J6Y0"/>
<dbReference type="Gene3D" id="2.60.40.1120">
    <property type="entry name" value="Carboxypeptidase-like, regulatory domain"/>
    <property type="match status" value="1"/>
</dbReference>
<evidence type="ECO:0000313" key="11">
    <source>
        <dbReference type="EMBL" id="MTU39506.1"/>
    </source>
</evidence>
<keyword evidence="7 8" id="KW-0998">Cell outer membrane</keyword>
<dbReference type="InterPro" id="IPR037066">
    <property type="entry name" value="Plug_dom_sf"/>
</dbReference>
<dbReference type="EMBL" id="QSII01000010">
    <property type="protein sequence ID" value="RHC85872.1"/>
    <property type="molecule type" value="Genomic_DNA"/>
</dbReference>
<dbReference type="SUPFAM" id="SSF56935">
    <property type="entry name" value="Porins"/>
    <property type="match status" value="1"/>
</dbReference>
<reference evidence="15 16" key="2">
    <citation type="journal article" date="2019" name="Nat. Med.">
        <title>A library of human gut bacterial isolates paired with longitudinal multiomics data enables mechanistic microbiome research.</title>
        <authorList>
            <person name="Poyet M."/>
            <person name="Groussin M."/>
            <person name="Gibbons S.M."/>
            <person name="Avila-Pacheco J."/>
            <person name="Jiang X."/>
            <person name="Kearney S.M."/>
            <person name="Perrotta A.R."/>
            <person name="Berdy B."/>
            <person name="Zhao S."/>
            <person name="Lieberman T.D."/>
            <person name="Swanson P.K."/>
            <person name="Smith M."/>
            <person name="Roesemann S."/>
            <person name="Alexander J.E."/>
            <person name="Rich S.A."/>
            <person name="Livny J."/>
            <person name="Vlamakis H."/>
            <person name="Clish C."/>
            <person name="Bullock K."/>
            <person name="Deik A."/>
            <person name="Scott J."/>
            <person name="Pierce K.A."/>
            <person name="Xavier R.J."/>
            <person name="Alm E.J."/>
        </authorList>
    </citation>
    <scope>NUCLEOTIDE SEQUENCE [LARGE SCALE GENOMIC DNA]</scope>
    <source>
        <strain evidence="12 16">BIOML-A11</strain>
        <strain evidence="11 15">BIOML-A29</strain>
    </source>
</reference>
<dbReference type="EMBL" id="WNDD01000023">
    <property type="protein sequence ID" value="MTV03376.1"/>
    <property type="molecule type" value="Genomic_DNA"/>
</dbReference>
<evidence type="ECO:0000259" key="10">
    <source>
        <dbReference type="Pfam" id="PF07715"/>
    </source>
</evidence>
<protein>
    <submittedName>
        <fullName evidence="11">SusC/RagA family TonB-linked outer membrane protein</fullName>
    </submittedName>
    <submittedName>
        <fullName evidence="13">TonB-dependent receptor</fullName>
    </submittedName>
</protein>
<gene>
    <name evidence="13" type="ORF">DW828_09160</name>
    <name evidence="11" type="ORF">GMD82_08425</name>
    <name evidence="12" type="ORF">GME02_17375</name>
</gene>
<evidence type="ECO:0000313" key="13">
    <source>
        <dbReference type="EMBL" id="RHC85872.1"/>
    </source>
</evidence>
<proteinExistence type="inferred from homology"/>